<dbReference type="InParanoid" id="S2K073"/>
<organism evidence="3 4">
    <name type="scientific">Mucor circinelloides f. circinelloides (strain 1006PhL)</name>
    <name type="common">Mucormycosis agent</name>
    <name type="synonym">Calyptromyces circinelloides</name>
    <dbReference type="NCBI Taxonomy" id="1220926"/>
    <lineage>
        <taxon>Eukaryota</taxon>
        <taxon>Fungi</taxon>
        <taxon>Fungi incertae sedis</taxon>
        <taxon>Mucoromycota</taxon>
        <taxon>Mucoromycotina</taxon>
        <taxon>Mucoromycetes</taxon>
        <taxon>Mucorales</taxon>
        <taxon>Mucorineae</taxon>
        <taxon>Mucoraceae</taxon>
        <taxon>Mucor</taxon>
    </lineage>
</organism>
<feature type="chain" id="PRO_5004497694" evidence="2">
    <location>
        <begin position="25"/>
        <end position="171"/>
    </location>
</feature>
<sequence length="171" mass="18935">MFKPSKSIAIFLIAFLVTMIQVSAAPVERPANSAVEASGAEEASFDSLYDMYKPLYDQYYTHLASKSLIARSNEDEDHDECDDDGSCDDRDDDHNGCDDDDDSCNDRDNNHDECDDDSDSCNGRDDENNEHESTSASSATVIYPPFPPFPPPPTFPPFPPPPVFPPFPPFS</sequence>
<feature type="region of interest" description="Disordered" evidence="1">
    <location>
        <begin position="72"/>
        <end position="171"/>
    </location>
</feature>
<feature type="signal peptide" evidence="2">
    <location>
        <begin position="1"/>
        <end position="24"/>
    </location>
</feature>
<evidence type="ECO:0000313" key="3">
    <source>
        <dbReference type="EMBL" id="EPB85515.1"/>
    </source>
</evidence>
<dbReference type="Proteomes" id="UP000014254">
    <property type="component" value="Unassembled WGS sequence"/>
</dbReference>
<feature type="compositionally biased region" description="Pro residues" evidence="1">
    <location>
        <begin position="144"/>
        <end position="171"/>
    </location>
</feature>
<gene>
    <name evidence="3" type="ORF">HMPREF1544_07698</name>
</gene>
<evidence type="ECO:0000256" key="2">
    <source>
        <dbReference type="SAM" id="SignalP"/>
    </source>
</evidence>
<feature type="compositionally biased region" description="Acidic residues" evidence="1">
    <location>
        <begin position="74"/>
        <end position="91"/>
    </location>
</feature>
<dbReference type="EMBL" id="KE124010">
    <property type="protein sequence ID" value="EPB85515.1"/>
    <property type="molecule type" value="Genomic_DNA"/>
</dbReference>
<keyword evidence="4" id="KW-1185">Reference proteome</keyword>
<dbReference type="OrthoDB" id="2285962at2759"/>
<protein>
    <submittedName>
        <fullName evidence="3">Uncharacterized protein</fullName>
    </submittedName>
</protein>
<name>S2K073_MUCC1</name>
<evidence type="ECO:0000313" key="4">
    <source>
        <dbReference type="Proteomes" id="UP000014254"/>
    </source>
</evidence>
<dbReference type="VEuPathDB" id="FungiDB:HMPREF1544_07698"/>
<feature type="compositionally biased region" description="Basic and acidic residues" evidence="1">
    <location>
        <begin position="122"/>
        <end position="133"/>
    </location>
</feature>
<dbReference type="AlphaFoldDB" id="S2K073"/>
<evidence type="ECO:0000256" key="1">
    <source>
        <dbReference type="SAM" id="MobiDB-lite"/>
    </source>
</evidence>
<reference evidence="4" key="1">
    <citation type="submission" date="2013-05" db="EMBL/GenBank/DDBJ databases">
        <title>The Genome sequence of Mucor circinelloides f. circinelloides 1006PhL.</title>
        <authorList>
            <consortium name="The Broad Institute Genomics Platform"/>
            <person name="Cuomo C."/>
            <person name="Earl A."/>
            <person name="Findley K."/>
            <person name="Lee S.C."/>
            <person name="Walker B."/>
            <person name="Young S."/>
            <person name="Zeng Q."/>
            <person name="Gargeya S."/>
            <person name="Fitzgerald M."/>
            <person name="Haas B."/>
            <person name="Abouelleil A."/>
            <person name="Allen A.W."/>
            <person name="Alvarado L."/>
            <person name="Arachchi H.M."/>
            <person name="Berlin A.M."/>
            <person name="Chapman S.B."/>
            <person name="Gainer-Dewar J."/>
            <person name="Goldberg J."/>
            <person name="Griggs A."/>
            <person name="Gujja S."/>
            <person name="Hansen M."/>
            <person name="Howarth C."/>
            <person name="Imamovic A."/>
            <person name="Ireland A."/>
            <person name="Larimer J."/>
            <person name="McCowan C."/>
            <person name="Murphy C."/>
            <person name="Pearson M."/>
            <person name="Poon T.W."/>
            <person name="Priest M."/>
            <person name="Roberts A."/>
            <person name="Saif S."/>
            <person name="Shea T."/>
            <person name="Sisk P."/>
            <person name="Sykes S."/>
            <person name="Wortman J."/>
            <person name="Nusbaum C."/>
            <person name="Birren B."/>
        </authorList>
    </citation>
    <scope>NUCLEOTIDE SEQUENCE [LARGE SCALE GENOMIC DNA]</scope>
    <source>
        <strain evidence="4">1006PhL</strain>
    </source>
</reference>
<accession>S2K073</accession>
<proteinExistence type="predicted"/>
<keyword evidence="2" id="KW-0732">Signal</keyword>